<keyword evidence="3" id="KW-0238">DNA-binding</keyword>
<dbReference type="Pfam" id="PF00126">
    <property type="entry name" value="HTH_1"/>
    <property type="match status" value="1"/>
</dbReference>
<evidence type="ECO:0000256" key="3">
    <source>
        <dbReference type="ARBA" id="ARBA00023125"/>
    </source>
</evidence>
<dbReference type="EMBL" id="ADVL01000437">
    <property type="protein sequence ID" value="EFH11231.1"/>
    <property type="molecule type" value="Genomic_DNA"/>
</dbReference>
<evidence type="ECO:0000313" key="7">
    <source>
        <dbReference type="Proteomes" id="UP000005324"/>
    </source>
</evidence>
<organism evidence="6 7">
    <name type="scientific">Pseudoroseomonas cervicalis ATCC 49957</name>
    <dbReference type="NCBI Taxonomy" id="525371"/>
    <lineage>
        <taxon>Bacteria</taxon>
        <taxon>Pseudomonadati</taxon>
        <taxon>Pseudomonadota</taxon>
        <taxon>Alphaproteobacteria</taxon>
        <taxon>Acetobacterales</taxon>
        <taxon>Roseomonadaceae</taxon>
        <taxon>Roseomonas</taxon>
    </lineage>
</organism>
<sequence>MLTLRQIEVFRAVLQAGSMMGAARRLGIAQPTVTRVIRRMEDVIGVPLFDRAAGRLTPTAEARRVLEEVDRAFEGLSAALQRASRAARPEEGHLQLGVSPSLGRVLVPRALAGLVAAHPGLSLRLDVLSVSQVVAYLRDGPGEAAVTLYPLLEAGIHSQHVGQGAMVALVPRGWDLASRPALRPRDLEGRALAMFEGYSVHGQALSAWLALDGASPGRRHQVRFAESAAALAEAGLAIALVDAFSAMAVDERRVAILPALGAGRFNVYLHRVLDRVQGRFLPPFATLLSQAIAERSAGLPMP</sequence>
<evidence type="ECO:0000256" key="2">
    <source>
        <dbReference type="ARBA" id="ARBA00023015"/>
    </source>
</evidence>
<dbReference type="InterPro" id="IPR036390">
    <property type="entry name" value="WH_DNA-bd_sf"/>
</dbReference>
<dbReference type="InterPro" id="IPR000847">
    <property type="entry name" value="LysR_HTH_N"/>
</dbReference>
<keyword evidence="7" id="KW-1185">Reference proteome</keyword>
<dbReference type="HOGENOM" id="CLU_039613_6_3_5"/>
<dbReference type="SUPFAM" id="SSF46785">
    <property type="entry name" value="Winged helix' DNA-binding domain"/>
    <property type="match status" value="1"/>
</dbReference>
<keyword evidence="2" id="KW-0805">Transcription regulation</keyword>
<dbReference type="PANTHER" id="PTHR30427:SF1">
    <property type="entry name" value="TRANSCRIPTIONAL ACTIVATOR PROTEIN LYSR"/>
    <property type="match status" value="1"/>
</dbReference>
<evidence type="ECO:0000256" key="4">
    <source>
        <dbReference type="ARBA" id="ARBA00023163"/>
    </source>
</evidence>
<dbReference type="Proteomes" id="UP000005324">
    <property type="component" value="Unassembled WGS sequence"/>
</dbReference>
<dbReference type="Pfam" id="PF03466">
    <property type="entry name" value="LysR_substrate"/>
    <property type="match status" value="1"/>
</dbReference>
<proteinExistence type="inferred from homology"/>
<dbReference type="GO" id="GO:0043565">
    <property type="term" value="F:sequence-specific DNA binding"/>
    <property type="evidence" value="ECO:0007669"/>
    <property type="project" value="TreeGrafter"/>
</dbReference>
<evidence type="ECO:0000259" key="5">
    <source>
        <dbReference type="PROSITE" id="PS50931"/>
    </source>
</evidence>
<gene>
    <name evidence="6" type="ORF">HMPREF0731_2549</name>
</gene>
<comment type="similarity">
    <text evidence="1">Belongs to the LysR transcriptional regulatory family.</text>
</comment>
<dbReference type="Gene3D" id="1.10.10.10">
    <property type="entry name" value="Winged helix-like DNA-binding domain superfamily/Winged helix DNA-binding domain"/>
    <property type="match status" value="1"/>
</dbReference>
<dbReference type="AlphaFoldDB" id="D5RN88"/>
<dbReference type="InterPro" id="IPR036388">
    <property type="entry name" value="WH-like_DNA-bd_sf"/>
</dbReference>
<dbReference type="RefSeq" id="WP_007005479.1">
    <property type="nucleotide sequence ID" value="NZ_GG770782.1"/>
</dbReference>
<reference evidence="6 7" key="1">
    <citation type="submission" date="2010-04" db="EMBL/GenBank/DDBJ databases">
        <authorList>
            <person name="Qin X."/>
            <person name="Bachman B."/>
            <person name="Battles P."/>
            <person name="Bell A."/>
            <person name="Bess C."/>
            <person name="Bickham C."/>
            <person name="Chaboub L."/>
            <person name="Chen D."/>
            <person name="Coyle M."/>
            <person name="Deiros D.R."/>
            <person name="Dinh H."/>
            <person name="Forbes L."/>
            <person name="Fowler G."/>
            <person name="Francisco L."/>
            <person name="Fu Q."/>
            <person name="Gubbala S."/>
            <person name="Hale W."/>
            <person name="Han Y."/>
            <person name="Hemphill L."/>
            <person name="Highlander S.K."/>
            <person name="Hirani K."/>
            <person name="Hogues M."/>
            <person name="Jackson L."/>
            <person name="Jakkamsetti A."/>
            <person name="Javaid M."/>
            <person name="Jiang H."/>
            <person name="Korchina V."/>
            <person name="Kovar C."/>
            <person name="Lara F."/>
            <person name="Lee S."/>
            <person name="Mata R."/>
            <person name="Mathew T."/>
            <person name="Moen C."/>
            <person name="Morales K."/>
            <person name="Munidasa M."/>
            <person name="Nazareth L."/>
            <person name="Ngo R."/>
            <person name="Nguyen L."/>
            <person name="Okwuonu G."/>
            <person name="Ongeri F."/>
            <person name="Patil S."/>
            <person name="Petrosino J."/>
            <person name="Pham C."/>
            <person name="Pham P."/>
            <person name="Pu L.-L."/>
            <person name="Puazo M."/>
            <person name="Raj R."/>
            <person name="Reid J."/>
            <person name="Rouhana J."/>
            <person name="Saada N."/>
            <person name="Shang Y."/>
            <person name="Simmons D."/>
            <person name="Thornton R."/>
            <person name="Warren J."/>
            <person name="Weissenberger G."/>
            <person name="Zhang J."/>
            <person name="Zhang L."/>
            <person name="Zhou C."/>
            <person name="Zhu D."/>
            <person name="Muzny D."/>
            <person name="Worley K."/>
            <person name="Gibbs R."/>
        </authorList>
    </citation>
    <scope>NUCLEOTIDE SEQUENCE [LARGE SCALE GENOMIC DNA]</scope>
    <source>
        <strain evidence="6 7">ATCC 49957</strain>
    </source>
</reference>
<evidence type="ECO:0000313" key="6">
    <source>
        <dbReference type="EMBL" id="EFH11231.1"/>
    </source>
</evidence>
<dbReference type="GO" id="GO:0003700">
    <property type="term" value="F:DNA-binding transcription factor activity"/>
    <property type="evidence" value="ECO:0007669"/>
    <property type="project" value="InterPro"/>
</dbReference>
<dbReference type="Gene3D" id="3.40.190.10">
    <property type="entry name" value="Periplasmic binding protein-like II"/>
    <property type="match status" value="2"/>
</dbReference>
<protein>
    <submittedName>
        <fullName evidence="6">Transcriptional regulator, LysR family</fullName>
    </submittedName>
</protein>
<evidence type="ECO:0000256" key="1">
    <source>
        <dbReference type="ARBA" id="ARBA00009437"/>
    </source>
</evidence>
<dbReference type="OrthoDB" id="9806538at2"/>
<feature type="domain" description="HTH lysR-type" evidence="5">
    <location>
        <begin position="2"/>
        <end position="59"/>
    </location>
</feature>
<name>D5RN88_9PROT</name>
<dbReference type="SUPFAM" id="SSF53850">
    <property type="entry name" value="Periplasmic binding protein-like II"/>
    <property type="match status" value="1"/>
</dbReference>
<keyword evidence="4" id="KW-0804">Transcription</keyword>
<dbReference type="PROSITE" id="PS50931">
    <property type="entry name" value="HTH_LYSR"/>
    <property type="match status" value="1"/>
</dbReference>
<comment type="caution">
    <text evidence="6">The sequence shown here is derived from an EMBL/GenBank/DDBJ whole genome shotgun (WGS) entry which is preliminary data.</text>
</comment>
<dbReference type="PRINTS" id="PR00039">
    <property type="entry name" value="HTHLYSR"/>
</dbReference>
<accession>D5RN88</accession>
<dbReference type="GO" id="GO:0010628">
    <property type="term" value="P:positive regulation of gene expression"/>
    <property type="evidence" value="ECO:0007669"/>
    <property type="project" value="TreeGrafter"/>
</dbReference>
<dbReference type="PANTHER" id="PTHR30427">
    <property type="entry name" value="TRANSCRIPTIONAL ACTIVATOR PROTEIN LYSR"/>
    <property type="match status" value="1"/>
</dbReference>
<dbReference type="InterPro" id="IPR005119">
    <property type="entry name" value="LysR_subst-bd"/>
</dbReference>